<keyword evidence="10" id="KW-0472">Membrane</keyword>
<dbReference type="GO" id="GO:0000155">
    <property type="term" value="F:phosphorelay sensor kinase activity"/>
    <property type="evidence" value="ECO:0007669"/>
    <property type="project" value="InterPro"/>
</dbReference>
<dbReference type="SUPFAM" id="SSF47384">
    <property type="entry name" value="Homodimeric domain of signal transducing histidine kinase"/>
    <property type="match status" value="1"/>
</dbReference>
<dbReference type="SMART" id="SM00388">
    <property type="entry name" value="HisKA"/>
    <property type="match status" value="1"/>
</dbReference>
<keyword evidence="4" id="KW-1003">Cell membrane</keyword>
<sequence>MSRVLISLLRLLPQSLASRLPLLVVAAFILGTILTGWTMYNLNKRNMALARAETSGEVLGDILKDETWRRLPEGRKTSFGLYEVIRRANLRDDLPPTSIPLILTLNGERVRAAVAFNYAPKLPASLRARNEVQPARVRLSELSRGIARQDQVAQLYVFVSPDSVLTISAPTVWQSRRSQTSVVILGVVTIVAGFSLLLPFAFNLAGPFAKLAARGPVADLNDPLTSSEAHQIRDKISRLSERFEVEQATKERNLAAISHDLRTPVTRLRLRTDLLADDKLRDRFESDLDEVSCIIDGALDLLSLRSQPEESFRFSLTSLLESLVSDYADTGCNVTFHASDEIRLQSAASIFTAPENVRIRTETTCLMQGQPDKLRRAFSNLIDNALKYGGRAVVEVHSYSHDMVSVAIRDFGPGIEPDQIQRMRLPFVRGHTAQIERGVGLGLSIAGELIEMHGGTLDFTNADPGLLVTVLISRGI</sequence>
<keyword evidence="5" id="KW-0597">Phosphoprotein</keyword>
<dbReference type="InterPro" id="IPR003594">
    <property type="entry name" value="HATPase_dom"/>
</dbReference>
<dbReference type="PANTHER" id="PTHR44936">
    <property type="entry name" value="SENSOR PROTEIN CREC"/>
    <property type="match status" value="1"/>
</dbReference>
<evidence type="ECO:0000256" key="2">
    <source>
        <dbReference type="ARBA" id="ARBA00004651"/>
    </source>
</evidence>
<dbReference type="Gene3D" id="1.10.287.130">
    <property type="match status" value="1"/>
</dbReference>
<dbReference type="InterPro" id="IPR005467">
    <property type="entry name" value="His_kinase_dom"/>
</dbReference>
<dbReference type="CDD" id="cd00075">
    <property type="entry name" value="HATPase"/>
    <property type="match status" value="1"/>
</dbReference>
<keyword evidence="10" id="KW-0812">Transmembrane</keyword>
<dbReference type="InterPro" id="IPR004358">
    <property type="entry name" value="Sig_transdc_His_kin-like_C"/>
</dbReference>
<dbReference type="RefSeq" id="WP_228850199.1">
    <property type="nucleotide sequence ID" value="NZ_JADCKQ010000022.1"/>
</dbReference>
<dbReference type="AlphaFoldDB" id="A0A8J7LM75"/>
<dbReference type="Proteomes" id="UP000640583">
    <property type="component" value="Unassembled WGS sequence"/>
</dbReference>
<dbReference type="EMBL" id="JADCKQ010000022">
    <property type="protein sequence ID" value="MBI1495504.1"/>
    <property type="molecule type" value="Genomic_DNA"/>
</dbReference>
<evidence type="ECO:0000256" key="4">
    <source>
        <dbReference type="ARBA" id="ARBA00022475"/>
    </source>
</evidence>
<dbReference type="Pfam" id="PF02518">
    <property type="entry name" value="HATPase_c"/>
    <property type="match status" value="1"/>
</dbReference>
<keyword evidence="13" id="KW-1185">Reference proteome</keyword>
<keyword evidence="9" id="KW-0067">ATP-binding</keyword>
<evidence type="ECO:0000256" key="5">
    <source>
        <dbReference type="ARBA" id="ARBA00022553"/>
    </source>
</evidence>
<dbReference type="EC" id="2.7.13.3" evidence="3"/>
<dbReference type="PANTHER" id="PTHR44936:SF10">
    <property type="entry name" value="SENSOR PROTEIN RSTB"/>
    <property type="match status" value="1"/>
</dbReference>
<accession>A0A8J7LM75</accession>
<evidence type="ECO:0000256" key="9">
    <source>
        <dbReference type="ARBA" id="ARBA00022840"/>
    </source>
</evidence>
<evidence type="ECO:0000256" key="8">
    <source>
        <dbReference type="ARBA" id="ARBA00022777"/>
    </source>
</evidence>
<comment type="caution">
    <text evidence="12">The sequence shown here is derived from an EMBL/GenBank/DDBJ whole genome shotgun (WGS) entry which is preliminary data.</text>
</comment>
<evidence type="ECO:0000256" key="1">
    <source>
        <dbReference type="ARBA" id="ARBA00000085"/>
    </source>
</evidence>
<dbReference type="InterPro" id="IPR036890">
    <property type="entry name" value="HATPase_C_sf"/>
</dbReference>
<dbReference type="Gene3D" id="3.30.565.10">
    <property type="entry name" value="Histidine kinase-like ATPase, C-terminal domain"/>
    <property type="match status" value="1"/>
</dbReference>
<evidence type="ECO:0000256" key="10">
    <source>
        <dbReference type="SAM" id="Phobius"/>
    </source>
</evidence>
<feature type="domain" description="Histidine kinase" evidence="11">
    <location>
        <begin position="256"/>
        <end position="476"/>
    </location>
</feature>
<dbReference type="GO" id="GO:0005524">
    <property type="term" value="F:ATP binding"/>
    <property type="evidence" value="ECO:0007669"/>
    <property type="project" value="UniProtKB-KW"/>
</dbReference>
<dbReference type="InterPro" id="IPR050980">
    <property type="entry name" value="2C_sensor_his_kinase"/>
</dbReference>
<feature type="transmembrane region" description="Helical" evidence="10">
    <location>
        <begin position="20"/>
        <end position="42"/>
    </location>
</feature>
<dbReference type="Pfam" id="PF00512">
    <property type="entry name" value="HisKA"/>
    <property type="match status" value="1"/>
</dbReference>
<organism evidence="12 13">
    <name type="scientific">Halocynthiibacter styelae</name>
    <dbReference type="NCBI Taxonomy" id="2761955"/>
    <lineage>
        <taxon>Bacteria</taxon>
        <taxon>Pseudomonadati</taxon>
        <taxon>Pseudomonadota</taxon>
        <taxon>Alphaproteobacteria</taxon>
        <taxon>Rhodobacterales</taxon>
        <taxon>Paracoccaceae</taxon>
        <taxon>Halocynthiibacter</taxon>
    </lineage>
</organism>
<dbReference type="CDD" id="cd00082">
    <property type="entry name" value="HisKA"/>
    <property type="match status" value="1"/>
</dbReference>
<keyword evidence="7" id="KW-0547">Nucleotide-binding</keyword>
<dbReference type="InterPro" id="IPR036097">
    <property type="entry name" value="HisK_dim/P_sf"/>
</dbReference>
<dbReference type="SMART" id="SM00387">
    <property type="entry name" value="HATPase_c"/>
    <property type="match status" value="1"/>
</dbReference>
<dbReference type="PRINTS" id="PR00344">
    <property type="entry name" value="BCTRLSENSOR"/>
</dbReference>
<proteinExistence type="predicted"/>
<name>A0A8J7LM75_9RHOB</name>
<keyword evidence="8" id="KW-0418">Kinase</keyword>
<protein>
    <recommendedName>
        <fullName evidence="3">histidine kinase</fullName>
        <ecNumber evidence="3">2.7.13.3</ecNumber>
    </recommendedName>
</protein>
<dbReference type="InterPro" id="IPR003661">
    <property type="entry name" value="HisK_dim/P_dom"/>
</dbReference>
<evidence type="ECO:0000259" key="11">
    <source>
        <dbReference type="PROSITE" id="PS50109"/>
    </source>
</evidence>
<reference evidence="12" key="1">
    <citation type="submission" date="2020-10" db="EMBL/GenBank/DDBJ databases">
        <title>Paenihalocynthiibacter styelae gen. nov., sp. nov., isolated from stalked sea squirt Styela clava.</title>
        <authorList>
            <person name="Kim Y.-O."/>
            <person name="Yoon J.-H."/>
        </authorList>
    </citation>
    <scope>NUCLEOTIDE SEQUENCE</scope>
    <source>
        <strain evidence="12">MYP1-1</strain>
    </source>
</reference>
<evidence type="ECO:0000256" key="3">
    <source>
        <dbReference type="ARBA" id="ARBA00012438"/>
    </source>
</evidence>
<keyword evidence="10" id="KW-1133">Transmembrane helix</keyword>
<evidence type="ECO:0000313" key="12">
    <source>
        <dbReference type="EMBL" id="MBI1495504.1"/>
    </source>
</evidence>
<feature type="transmembrane region" description="Helical" evidence="10">
    <location>
        <begin position="182"/>
        <end position="202"/>
    </location>
</feature>
<comment type="catalytic activity">
    <reaction evidence="1">
        <text>ATP + protein L-histidine = ADP + protein N-phospho-L-histidine.</text>
        <dbReference type="EC" id="2.7.13.3"/>
    </reaction>
</comment>
<comment type="subcellular location">
    <subcellularLocation>
        <location evidence="2">Cell membrane</location>
        <topology evidence="2">Multi-pass membrane protein</topology>
    </subcellularLocation>
</comment>
<evidence type="ECO:0000313" key="13">
    <source>
        <dbReference type="Proteomes" id="UP000640583"/>
    </source>
</evidence>
<gene>
    <name evidence="12" type="ORF">H1D41_17850</name>
</gene>
<evidence type="ECO:0000256" key="6">
    <source>
        <dbReference type="ARBA" id="ARBA00022679"/>
    </source>
</evidence>
<dbReference type="PROSITE" id="PS50109">
    <property type="entry name" value="HIS_KIN"/>
    <property type="match status" value="1"/>
</dbReference>
<dbReference type="GO" id="GO:0005886">
    <property type="term" value="C:plasma membrane"/>
    <property type="evidence" value="ECO:0007669"/>
    <property type="project" value="UniProtKB-SubCell"/>
</dbReference>
<dbReference type="SUPFAM" id="SSF55874">
    <property type="entry name" value="ATPase domain of HSP90 chaperone/DNA topoisomerase II/histidine kinase"/>
    <property type="match status" value="1"/>
</dbReference>
<keyword evidence="6" id="KW-0808">Transferase</keyword>
<evidence type="ECO:0000256" key="7">
    <source>
        <dbReference type="ARBA" id="ARBA00022741"/>
    </source>
</evidence>